<dbReference type="EMBL" id="CP054020">
    <property type="protein sequence ID" value="QKI88194.1"/>
    <property type="molecule type" value="Genomic_DNA"/>
</dbReference>
<dbReference type="Proteomes" id="UP000504724">
    <property type="component" value="Chromosome"/>
</dbReference>
<keyword evidence="1" id="KW-1133">Transmembrane helix</keyword>
<proteinExistence type="predicted"/>
<dbReference type="RefSeq" id="WP_173283790.1">
    <property type="nucleotide sequence ID" value="NZ_CP054020.1"/>
</dbReference>
<evidence type="ECO:0000256" key="1">
    <source>
        <dbReference type="SAM" id="Phobius"/>
    </source>
</evidence>
<organism evidence="2 3">
    <name type="scientific">Thiomicrorhabdus xiamenensis</name>
    <dbReference type="NCBI Taxonomy" id="2739063"/>
    <lineage>
        <taxon>Bacteria</taxon>
        <taxon>Pseudomonadati</taxon>
        <taxon>Pseudomonadota</taxon>
        <taxon>Gammaproteobacteria</taxon>
        <taxon>Thiotrichales</taxon>
        <taxon>Piscirickettsiaceae</taxon>
        <taxon>Thiomicrorhabdus</taxon>
    </lineage>
</organism>
<name>A0A7D4NK92_9GAMM</name>
<protein>
    <submittedName>
        <fullName evidence="2">Uncharacterized protein</fullName>
    </submittedName>
</protein>
<accession>A0A7D4NK92</accession>
<feature type="transmembrane region" description="Helical" evidence="1">
    <location>
        <begin position="6"/>
        <end position="26"/>
    </location>
</feature>
<dbReference type="AlphaFoldDB" id="A0A7D4NK92"/>
<gene>
    <name evidence="2" type="ORF">HQN79_00700</name>
</gene>
<keyword evidence="3" id="KW-1185">Reference proteome</keyword>
<keyword evidence="1" id="KW-0472">Membrane</keyword>
<keyword evidence="1" id="KW-0812">Transmembrane</keyword>
<evidence type="ECO:0000313" key="3">
    <source>
        <dbReference type="Proteomes" id="UP000504724"/>
    </source>
</evidence>
<evidence type="ECO:0000313" key="2">
    <source>
        <dbReference type="EMBL" id="QKI88194.1"/>
    </source>
</evidence>
<reference evidence="2 3" key="1">
    <citation type="submission" date="2020-05" db="EMBL/GenBank/DDBJ databases">
        <title>Thiomicrorhabdus sediminis sp.nov. and Thiomicrorhabdus xiamenensis sp.nov., novel sulfur-oxidizing bacteria isolated from coastal sediment.</title>
        <authorList>
            <person name="Liu X."/>
        </authorList>
    </citation>
    <scope>NUCLEOTIDE SEQUENCE [LARGE SCALE GENOMIC DNA]</scope>
    <source>
        <strain evidence="2 3">G2</strain>
    </source>
</reference>
<dbReference type="KEGG" id="txa:HQN79_00700"/>
<sequence length="76" mass="8544">MRIFGFISIIVWLLIFIALAIMFDWFGSRDLAKSAVQGSEEVIEYLEKTGDSTMSVIDSVSDEAKDVKEDVHKATE</sequence>